<dbReference type="GO" id="GO:0007059">
    <property type="term" value="P:chromosome segregation"/>
    <property type="evidence" value="ECO:0007669"/>
    <property type="project" value="UniProtKB-KW"/>
</dbReference>
<keyword evidence="3" id="KW-0238">DNA-binding</keyword>
<dbReference type="SUPFAM" id="SSF109709">
    <property type="entry name" value="KorB DNA-binding domain-like"/>
    <property type="match status" value="1"/>
</dbReference>
<dbReference type="InterPro" id="IPR004437">
    <property type="entry name" value="ParB/RepB/Spo0J"/>
</dbReference>
<feature type="region of interest" description="Disordered" evidence="4">
    <location>
        <begin position="445"/>
        <end position="476"/>
    </location>
</feature>
<comment type="similarity">
    <text evidence="1">Belongs to the ParB family.</text>
</comment>
<dbReference type="Pfam" id="PF02195">
    <property type="entry name" value="ParB_N"/>
    <property type="match status" value="1"/>
</dbReference>
<evidence type="ECO:0000313" key="6">
    <source>
        <dbReference type="EMBL" id="ACR18810.1"/>
    </source>
</evidence>
<protein>
    <submittedName>
        <fullName evidence="6">Chromosome partitioning protein ParB</fullName>
    </submittedName>
</protein>
<dbReference type="SUPFAM" id="SSF110849">
    <property type="entry name" value="ParB/Sulfiredoxin"/>
    <property type="match status" value="1"/>
</dbReference>
<dbReference type="PANTHER" id="PTHR33375">
    <property type="entry name" value="CHROMOSOME-PARTITIONING PROTEIN PARB-RELATED"/>
    <property type="match status" value="1"/>
</dbReference>
<dbReference type="CDD" id="cd16393">
    <property type="entry name" value="SPO0J_N"/>
    <property type="match status" value="1"/>
</dbReference>
<dbReference type="eggNOG" id="COG1475">
    <property type="taxonomic scope" value="Bacteria"/>
</dbReference>
<sequence>MAEAKRKSGLGKGLASLIPTGPAKPQIGNDAADVIFGANRGSNSAPEPSWYSLTKSPRRGQNVNPSGDGTKSDNATSSEDTDGQTGSSAKNGKSADNKGTTSADTHHGRTKAGLPKNRSSLGQRAAAERKEAARDRNRTASSTAKKGKNQGVTDSAATAGAAAAQAEGQSENTSQEPLISDETATYRELPINAIIRNEKNPRQDFDQEALRELAHSIREFGLLQPIVVRQASEPGKFELIMGERRLRAAQLADLEAIPSIVREADDDTMLRDALLENIHRVQLNPLEEGAAYQQLLEEFGVTQAQLATRLGRSRPVISNTIRLLQLPLPVQRRVAAGVLSAGHARALMGVTQGPDAQIKLAERIVAEGLSVRATEEAVTLINRGENEPKKKEPRAPRPQPEKMTHWADTFGDYLDTNVKVQMGAKKGKIVVEFAGMEDFDRIIAMLKTQEPRNGADSAPHSPSGHHDASRTEEERH</sequence>
<dbReference type="Pfam" id="PF17762">
    <property type="entry name" value="HTH_ParB"/>
    <property type="match status" value="1"/>
</dbReference>
<dbReference type="InterPro" id="IPR036086">
    <property type="entry name" value="ParB/Sulfiredoxin_sf"/>
</dbReference>
<feature type="region of interest" description="Disordered" evidence="4">
    <location>
        <begin position="1"/>
        <end position="183"/>
    </location>
</feature>
<dbReference type="Gene3D" id="3.90.1530.30">
    <property type="match status" value="1"/>
</dbReference>
<dbReference type="HOGENOM" id="CLU_023853_7_1_11"/>
<feature type="compositionally biased region" description="Low complexity" evidence="4">
    <location>
        <begin position="155"/>
        <end position="171"/>
    </location>
</feature>
<feature type="region of interest" description="Disordered" evidence="4">
    <location>
        <begin position="380"/>
        <end position="404"/>
    </location>
</feature>
<dbReference type="AlphaFoldDB" id="C4LGJ1"/>
<dbReference type="SMART" id="SM00470">
    <property type="entry name" value="ParB"/>
    <property type="match status" value="1"/>
</dbReference>
<feature type="compositionally biased region" description="Basic and acidic residues" evidence="4">
    <location>
        <begin position="384"/>
        <end position="404"/>
    </location>
</feature>
<dbReference type="PANTHER" id="PTHR33375:SF1">
    <property type="entry name" value="CHROMOSOME-PARTITIONING PROTEIN PARB-RELATED"/>
    <property type="match status" value="1"/>
</dbReference>
<accession>C4LGJ1</accession>
<evidence type="ECO:0000256" key="3">
    <source>
        <dbReference type="ARBA" id="ARBA00023125"/>
    </source>
</evidence>
<dbReference type="FunFam" id="3.90.1530.30:FF:000001">
    <property type="entry name" value="Chromosome partitioning protein ParB"/>
    <property type="match status" value="1"/>
</dbReference>
<dbReference type="KEGG" id="ckp:ckrop_2113"/>
<name>C4LGJ1_CORK4</name>
<dbReference type="InterPro" id="IPR050336">
    <property type="entry name" value="Chromosome_partition/occlusion"/>
</dbReference>
<dbReference type="FunFam" id="1.10.10.2830:FF:000001">
    <property type="entry name" value="Chromosome partitioning protein ParB"/>
    <property type="match status" value="1"/>
</dbReference>
<evidence type="ECO:0000313" key="7">
    <source>
        <dbReference type="Proteomes" id="UP000001473"/>
    </source>
</evidence>
<gene>
    <name evidence="6" type="ordered locus">ckrop_2113</name>
</gene>
<evidence type="ECO:0000259" key="5">
    <source>
        <dbReference type="SMART" id="SM00470"/>
    </source>
</evidence>
<feature type="compositionally biased region" description="Basic and acidic residues" evidence="4">
    <location>
        <begin position="126"/>
        <end position="138"/>
    </location>
</feature>
<dbReference type="InterPro" id="IPR041468">
    <property type="entry name" value="HTH_ParB/Spo0J"/>
</dbReference>
<keyword evidence="2" id="KW-0159">Chromosome partition</keyword>
<reference evidence="6 7" key="1">
    <citation type="journal article" date="2008" name="J. Biotechnol.">
        <title>Ultrafast pyrosequencing of Corynebacterium kroppenstedtii DSM44385 revealed insights into the physiology of a lipophilic corynebacterium that lacks mycolic acids.</title>
        <authorList>
            <person name="Tauch A."/>
            <person name="Schneider J."/>
            <person name="Szczepanowski R."/>
            <person name="Tilker A."/>
            <person name="Viehoever P."/>
            <person name="Gartemann K.-H."/>
            <person name="Arnold W."/>
            <person name="Blom J."/>
            <person name="Brinkrolf K."/>
            <person name="Brune I."/>
            <person name="Goetker S."/>
            <person name="Weisshaar B."/>
            <person name="Goesmann A."/>
            <person name="Droege M."/>
            <person name="Puehler A."/>
        </authorList>
    </citation>
    <scope>NUCLEOTIDE SEQUENCE [LARGE SCALE GENOMIC DNA]</scope>
    <source>
        <strain evidence="7">DSM 44385 / JCM 11950 / CIP 105744 / CCUG 35717</strain>
    </source>
</reference>
<evidence type="ECO:0000256" key="1">
    <source>
        <dbReference type="ARBA" id="ARBA00006295"/>
    </source>
</evidence>
<dbReference type="InterPro" id="IPR003115">
    <property type="entry name" value="ParB_N"/>
</dbReference>
<dbReference type="NCBIfam" id="TIGR00180">
    <property type="entry name" value="parB_part"/>
    <property type="match status" value="1"/>
</dbReference>
<evidence type="ECO:0000256" key="2">
    <source>
        <dbReference type="ARBA" id="ARBA00022829"/>
    </source>
</evidence>
<keyword evidence="7" id="KW-1185">Reference proteome</keyword>
<dbReference type="GO" id="GO:0003677">
    <property type="term" value="F:DNA binding"/>
    <property type="evidence" value="ECO:0007669"/>
    <property type="project" value="UniProtKB-KW"/>
</dbReference>
<dbReference type="GO" id="GO:0005694">
    <property type="term" value="C:chromosome"/>
    <property type="evidence" value="ECO:0007669"/>
    <property type="project" value="TreeGrafter"/>
</dbReference>
<feature type="compositionally biased region" description="Polar residues" evidence="4">
    <location>
        <begin position="40"/>
        <end position="91"/>
    </location>
</feature>
<dbReference type="GO" id="GO:0045881">
    <property type="term" value="P:positive regulation of sporulation resulting in formation of a cellular spore"/>
    <property type="evidence" value="ECO:0007669"/>
    <property type="project" value="TreeGrafter"/>
</dbReference>
<feature type="compositionally biased region" description="Basic and acidic residues" evidence="4">
    <location>
        <begin position="464"/>
        <end position="476"/>
    </location>
</feature>
<organism evidence="6 7">
    <name type="scientific">Corynebacterium kroppenstedtii (strain DSM 44385 / JCM 11950 / CIP 105744 / CCUG 35717)</name>
    <dbReference type="NCBI Taxonomy" id="645127"/>
    <lineage>
        <taxon>Bacteria</taxon>
        <taxon>Bacillati</taxon>
        <taxon>Actinomycetota</taxon>
        <taxon>Actinomycetes</taxon>
        <taxon>Mycobacteriales</taxon>
        <taxon>Corynebacteriaceae</taxon>
        <taxon>Corynebacterium</taxon>
    </lineage>
</organism>
<evidence type="ECO:0000256" key="4">
    <source>
        <dbReference type="SAM" id="MobiDB-lite"/>
    </source>
</evidence>
<dbReference type="EMBL" id="CP001620">
    <property type="protein sequence ID" value="ACR18810.1"/>
    <property type="molecule type" value="Genomic_DNA"/>
</dbReference>
<proteinExistence type="inferred from homology"/>
<dbReference type="Gene3D" id="1.10.10.2830">
    <property type="match status" value="1"/>
</dbReference>
<dbReference type="Proteomes" id="UP000001473">
    <property type="component" value="Chromosome"/>
</dbReference>
<dbReference type="STRING" id="645127.ckrop_2113"/>
<feature type="domain" description="ParB-like N-terminal" evidence="5">
    <location>
        <begin position="187"/>
        <end position="278"/>
    </location>
</feature>